<organism evidence="2 3">
    <name type="scientific">Demequina lutea</name>
    <dbReference type="NCBI Taxonomy" id="431489"/>
    <lineage>
        <taxon>Bacteria</taxon>
        <taxon>Bacillati</taxon>
        <taxon>Actinomycetota</taxon>
        <taxon>Actinomycetes</taxon>
        <taxon>Micrococcales</taxon>
        <taxon>Demequinaceae</taxon>
        <taxon>Demequina</taxon>
    </lineage>
</organism>
<evidence type="ECO:0000313" key="2">
    <source>
        <dbReference type="EMBL" id="NYI41910.1"/>
    </source>
</evidence>
<evidence type="ECO:0000256" key="1">
    <source>
        <dbReference type="SAM" id="MobiDB-lite"/>
    </source>
</evidence>
<feature type="region of interest" description="Disordered" evidence="1">
    <location>
        <begin position="32"/>
        <end position="59"/>
    </location>
</feature>
<name>A0A7Z0CKN6_9MICO</name>
<protein>
    <submittedName>
        <fullName evidence="2">Uncharacterized protein</fullName>
    </submittedName>
</protein>
<comment type="caution">
    <text evidence="2">The sequence shown here is derived from an EMBL/GenBank/DDBJ whole genome shotgun (WGS) entry which is preliminary data.</text>
</comment>
<dbReference type="AlphaFoldDB" id="A0A7Z0CKN6"/>
<feature type="compositionally biased region" description="Polar residues" evidence="1">
    <location>
        <begin position="33"/>
        <end position="52"/>
    </location>
</feature>
<evidence type="ECO:0000313" key="3">
    <source>
        <dbReference type="Proteomes" id="UP000547973"/>
    </source>
</evidence>
<sequence>MCSPATCPTCGKATWTGCGNHIEQALAGVPQNKRCQGHSSSNITSGEASTSLFGRLFSR</sequence>
<dbReference type="PANTHER" id="PTHR34724">
    <property type="entry name" value="OS12G0596101 PROTEIN"/>
    <property type="match status" value="1"/>
</dbReference>
<dbReference type="Proteomes" id="UP000547973">
    <property type="component" value="Unassembled WGS sequence"/>
</dbReference>
<dbReference type="EMBL" id="JACBZO010000001">
    <property type="protein sequence ID" value="NYI41910.1"/>
    <property type="molecule type" value="Genomic_DNA"/>
</dbReference>
<reference evidence="2 3" key="1">
    <citation type="submission" date="2020-07" db="EMBL/GenBank/DDBJ databases">
        <title>Sequencing the genomes of 1000 actinobacteria strains.</title>
        <authorList>
            <person name="Klenk H.-P."/>
        </authorList>
    </citation>
    <scope>NUCLEOTIDE SEQUENCE [LARGE SCALE GENOMIC DNA]</scope>
    <source>
        <strain evidence="2 3">DSM 19970</strain>
    </source>
</reference>
<accession>A0A7Z0CKN6</accession>
<dbReference type="PANTHER" id="PTHR34724:SF2">
    <property type="entry name" value="OS12G0596101 PROTEIN"/>
    <property type="match status" value="1"/>
</dbReference>
<keyword evidence="3" id="KW-1185">Reference proteome</keyword>
<gene>
    <name evidence="2" type="ORF">BKA03_002029</name>
</gene>
<proteinExistence type="predicted"/>
<dbReference type="OrthoDB" id="4377282at2"/>